<dbReference type="Gene3D" id="2.40.50.140">
    <property type="entry name" value="Nucleic acid-binding proteins"/>
    <property type="match status" value="1"/>
</dbReference>
<dbReference type="PANTHER" id="PTHR12200">
    <property type="entry name" value="INTERFERON-INDUCIBLE PROTEIN AIM2 FAMILY MEMBER"/>
    <property type="match status" value="1"/>
</dbReference>
<evidence type="ECO:0000259" key="3">
    <source>
        <dbReference type="PROSITE" id="PS50834"/>
    </source>
</evidence>
<dbReference type="GO" id="GO:0005654">
    <property type="term" value="C:nucleoplasm"/>
    <property type="evidence" value="ECO:0007669"/>
    <property type="project" value="TreeGrafter"/>
</dbReference>
<evidence type="ECO:0000313" key="4">
    <source>
        <dbReference type="EMBL" id="VFV42056.1"/>
    </source>
</evidence>
<name>A0A485PE41_LYNPA</name>
<evidence type="ECO:0000313" key="5">
    <source>
        <dbReference type="Proteomes" id="UP000386466"/>
    </source>
</evidence>
<dbReference type="InterPro" id="IPR012340">
    <property type="entry name" value="NA-bd_OB-fold"/>
</dbReference>
<dbReference type="GO" id="GO:0097169">
    <property type="term" value="C:AIM2 inflammasome complex"/>
    <property type="evidence" value="ECO:0007669"/>
    <property type="project" value="TreeGrafter"/>
</dbReference>
<dbReference type="PROSITE" id="PS50834">
    <property type="entry name" value="HIN_200"/>
    <property type="match status" value="1"/>
</dbReference>
<accession>A0A485PE41</accession>
<dbReference type="InterPro" id="IPR040205">
    <property type="entry name" value="HIN-200"/>
</dbReference>
<dbReference type="GO" id="GO:0002218">
    <property type="term" value="P:activation of innate immune response"/>
    <property type="evidence" value="ECO:0007669"/>
    <property type="project" value="InterPro"/>
</dbReference>
<evidence type="ECO:0000256" key="1">
    <source>
        <dbReference type="ARBA" id="ARBA00004123"/>
    </source>
</evidence>
<reference evidence="4 5" key="1">
    <citation type="submission" date="2019-01" db="EMBL/GenBank/DDBJ databases">
        <authorList>
            <person name="Alioto T."/>
            <person name="Alioto T."/>
        </authorList>
    </citation>
    <scope>NUCLEOTIDE SEQUENCE [LARGE SCALE GENOMIC DNA]</scope>
</reference>
<dbReference type="EMBL" id="CAAGRJ010031398">
    <property type="protein sequence ID" value="VFV42056.1"/>
    <property type="molecule type" value="Genomic_DNA"/>
</dbReference>
<dbReference type="GO" id="GO:0003690">
    <property type="term" value="F:double-stranded DNA binding"/>
    <property type="evidence" value="ECO:0007669"/>
    <property type="project" value="TreeGrafter"/>
</dbReference>
<comment type="subcellular location">
    <subcellularLocation>
        <location evidence="1">Nucleus</location>
    </subcellularLocation>
</comment>
<feature type="domain" description="HIN-200" evidence="3">
    <location>
        <begin position="1"/>
        <end position="83"/>
    </location>
</feature>
<proteinExistence type="predicted"/>
<keyword evidence="2" id="KW-0539">Nucleus</keyword>
<dbReference type="Proteomes" id="UP000386466">
    <property type="component" value="Unassembled WGS sequence"/>
</dbReference>
<keyword evidence="5" id="KW-1185">Reference proteome</keyword>
<sequence>MWTSVPEHIIGKAGETPKIHEFQAQPLGTIVNGLFAAHRSVFGARLRKQKSHILFDLNDRAGSMEASMLGKQNTVKREEGDIS</sequence>
<organism evidence="4 5">
    <name type="scientific">Lynx pardinus</name>
    <name type="common">Iberian lynx</name>
    <name type="synonym">Felis pardina</name>
    <dbReference type="NCBI Taxonomy" id="191816"/>
    <lineage>
        <taxon>Eukaryota</taxon>
        <taxon>Metazoa</taxon>
        <taxon>Chordata</taxon>
        <taxon>Craniata</taxon>
        <taxon>Vertebrata</taxon>
        <taxon>Euteleostomi</taxon>
        <taxon>Mammalia</taxon>
        <taxon>Eutheria</taxon>
        <taxon>Laurasiatheria</taxon>
        <taxon>Carnivora</taxon>
        <taxon>Feliformia</taxon>
        <taxon>Felidae</taxon>
        <taxon>Felinae</taxon>
        <taxon>Lynx</taxon>
    </lineage>
</organism>
<dbReference type="Pfam" id="PF02760">
    <property type="entry name" value="HIN"/>
    <property type="match status" value="1"/>
</dbReference>
<dbReference type="SUPFAM" id="SSF159141">
    <property type="entry name" value="HIN-2000 domain-like"/>
    <property type="match status" value="1"/>
</dbReference>
<dbReference type="InterPro" id="IPR004021">
    <property type="entry name" value="HIN200/IF120x"/>
</dbReference>
<protein>
    <submittedName>
        <fullName evidence="4">Low quality protein</fullName>
    </submittedName>
</protein>
<dbReference type="PANTHER" id="PTHR12200:SF17">
    <property type="entry name" value="INTERFERON-INDUCIBLE PROTEIN AIM2"/>
    <property type="match status" value="1"/>
</dbReference>
<dbReference type="AlphaFoldDB" id="A0A485PE41"/>
<evidence type="ECO:0000256" key="2">
    <source>
        <dbReference type="ARBA" id="ARBA00023242"/>
    </source>
</evidence>
<gene>
    <name evidence="4" type="ORF">LYPA_23C001831</name>
</gene>
<dbReference type="GO" id="GO:0035458">
    <property type="term" value="P:cellular response to interferon-beta"/>
    <property type="evidence" value="ECO:0007669"/>
    <property type="project" value="InterPro"/>
</dbReference>